<protein>
    <recommendedName>
        <fullName evidence="4">TauD/TfdA-like domain-containing protein</fullName>
    </recommendedName>
</protein>
<comment type="caution">
    <text evidence="5">The sequence shown here is derived from an EMBL/GenBank/DDBJ whole genome shotgun (WGS) entry which is preliminary data.</text>
</comment>
<comment type="cofactor">
    <cofactor evidence="1">
        <name>Fe(2+)</name>
        <dbReference type="ChEBI" id="CHEBI:29033"/>
    </cofactor>
</comment>
<dbReference type="PATRIC" id="fig|1217988.3.peg.386"/>
<dbReference type="Gene3D" id="3.60.130.10">
    <property type="entry name" value="Clavaminate synthase-like"/>
    <property type="match status" value="1"/>
</dbReference>
<dbReference type="RefSeq" id="WP_004890210.1">
    <property type="nucleotide sequence ID" value="NZ_KB849574.1"/>
</dbReference>
<feature type="domain" description="TauD/TfdA-like" evidence="4">
    <location>
        <begin position="61"/>
        <end position="309"/>
    </location>
</feature>
<dbReference type="InterPro" id="IPR050411">
    <property type="entry name" value="AlphaKG_dependent_hydroxylases"/>
</dbReference>
<dbReference type="GO" id="GO:0016706">
    <property type="term" value="F:2-oxoglutarate-dependent dioxygenase activity"/>
    <property type="evidence" value="ECO:0007669"/>
    <property type="project" value="UniProtKB-ARBA"/>
</dbReference>
<evidence type="ECO:0000313" key="6">
    <source>
        <dbReference type="Proteomes" id="UP000018440"/>
    </source>
</evidence>
<reference evidence="5 6" key="1">
    <citation type="submission" date="2013-02" db="EMBL/GenBank/DDBJ databases">
        <title>The Genome Sequence of Acinetobacter schindleri CIP 107287.</title>
        <authorList>
            <consortium name="The Broad Institute Genome Sequencing Platform"/>
            <consortium name="The Broad Institute Genome Sequencing Center for Infectious Disease"/>
            <person name="Cerqueira G."/>
            <person name="Feldgarden M."/>
            <person name="Courvalin P."/>
            <person name="Perichon B."/>
            <person name="Grillot-Courvalin C."/>
            <person name="Clermont D."/>
            <person name="Rocha E."/>
            <person name="Yoon E.-J."/>
            <person name="Nemec A."/>
            <person name="Walker B."/>
            <person name="Young S.K."/>
            <person name="Zeng Q."/>
            <person name="Gargeya S."/>
            <person name="Fitzgerald M."/>
            <person name="Haas B."/>
            <person name="Abouelleil A."/>
            <person name="Alvarado L."/>
            <person name="Arachchi H.M."/>
            <person name="Berlin A.M."/>
            <person name="Chapman S.B."/>
            <person name="Dewar J."/>
            <person name="Goldberg J."/>
            <person name="Griggs A."/>
            <person name="Gujja S."/>
            <person name="Hansen M."/>
            <person name="Howarth C."/>
            <person name="Imamovic A."/>
            <person name="Larimer J."/>
            <person name="McCowan C."/>
            <person name="Murphy C."/>
            <person name="Neiman D."/>
            <person name="Pearson M."/>
            <person name="Priest M."/>
            <person name="Roberts A."/>
            <person name="Saif S."/>
            <person name="Shea T."/>
            <person name="Sisk P."/>
            <person name="Sykes S."/>
            <person name="Wortman J."/>
            <person name="Nusbaum C."/>
            <person name="Birren B."/>
        </authorList>
    </citation>
    <scope>NUCLEOTIDE SEQUENCE [LARGE SCALE GENOMIC DNA]</scope>
    <source>
        <strain evidence="5 6">CIP 107287</strain>
    </source>
</reference>
<dbReference type="SUPFAM" id="SSF51197">
    <property type="entry name" value="Clavaminate synthase-like"/>
    <property type="match status" value="1"/>
</dbReference>
<organism evidence="5 6">
    <name type="scientific">Acinetobacter schindleri CIP 107287</name>
    <dbReference type="NCBI Taxonomy" id="1217988"/>
    <lineage>
        <taxon>Bacteria</taxon>
        <taxon>Pseudomonadati</taxon>
        <taxon>Pseudomonadota</taxon>
        <taxon>Gammaproteobacteria</taxon>
        <taxon>Moraxellales</taxon>
        <taxon>Moraxellaceae</taxon>
        <taxon>Acinetobacter</taxon>
    </lineage>
</organism>
<dbReference type="InterPro" id="IPR003819">
    <property type="entry name" value="TauD/TfdA-like"/>
</dbReference>
<evidence type="ECO:0000259" key="4">
    <source>
        <dbReference type="Pfam" id="PF02668"/>
    </source>
</evidence>
<dbReference type="PANTHER" id="PTHR10696">
    <property type="entry name" value="GAMMA-BUTYROBETAINE HYDROXYLASE-RELATED"/>
    <property type="match status" value="1"/>
</dbReference>
<keyword evidence="3" id="KW-0045">Antibiotic biosynthesis</keyword>
<proteinExistence type="predicted"/>
<keyword evidence="2" id="KW-0560">Oxidoreductase</keyword>
<dbReference type="HOGENOM" id="CLU_041041_2_0_6"/>
<dbReference type="EMBL" id="APPQ01000019">
    <property type="protein sequence ID" value="ENV45416.1"/>
    <property type="molecule type" value="Genomic_DNA"/>
</dbReference>
<dbReference type="GO" id="GO:0017000">
    <property type="term" value="P:antibiotic biosynthetic process"/>
    <property type="evidence" value="ECO:0007669"/>
    <property type="project" value="UniProtKB-KW"/>
</dbReference>
<dbReference type="PANTHER" id="PTHR10696:SF56">
    <property type="entry name" value="TAUD_TFDA-LIKE DOMAIN-CONTAINING PROTEIN"/>
    <property type="match status" value="1"/>
</dbReference>
<sequence length="333" mass="38240">MESNLNKNIILTTPIQERTAWVGKDLIHKDDWIYHLSANAIQALDENLTYIESEKLMLAQINHEHLTVKDPGILAEFSKWSDELENGYGFFLLKGLDVNRYSEDQMATLYFVIGLYMGQPVTQNAHGDLLGKVENVGDLKNKSTRVYETNAYLPYHTDLSDVVGLLSIRKAKQGGLSSLVSAATVYNQILEKYPEYLGYYYHPTYCDHLGDPEPSLTPIFSYWEGKLSCRYMRAYIELGHERLGIPLSSVQKQAFDIFDHFINNPDLRLDMMLEPGDMQFCNNYSVMHSRTAFEDFEEQSQRRKLLRLWLKMSNARELAKDFPGRNGIAAKVA</sequence>
<evidence type="ECO:0000256" key="3">
    <source>
        <dbReference type="ARBA" id="ARBA00023194"/>
    </source>
</evidence>
<dbReference type="InterPro" id="IPR042098">
    <property type="entry name" value="TauD-like_sf"/>
</dbReference>
<dbReference type="Pfam" id="PF02668">
    <property type="entry name" value="TauD"/>
    <property type="match status" value="1"/>
</dbReference>
<accession>N8Z905</accession>
<name>N8Z905_9GAMM</name>
<dbReference type="Proteomes" id="UP000018440">
    <property type="component" value="Unassembled WGS sequence"/>
</dbReference>
<evidence type="ECO:0000256" key="2">
    <source>
        <dbReference type="ARBA" id="ARBA00023002"/>
    </source>
</evidence>
<gene>
    <name evidence="5" type="ORF">F955_00408</name>
</gene>
<evidence type="ECO:0000313" key="5">
    <source>
        <dbReference type="EMBL" id="ENV45416.1"/>
    </source>
</evidence>
<dbReference type="AlphaFoldDB" id="N8Z905"/>
<evidence type="ECO:0000256" key="1">
    <source>
        <dbReference type="ARBA" id="ARBA00001954"/>
    </source>
</evidence>